<organism evidence="2 3">
    <name type="scientific">Morella rubra</name>
    <name type="common">Chinese bayberry</name>
    <dbReference type="NCBI Taxonomy" id="262757"/>
    <lineage>
        <taxon>Eukaryota</taxon>
        <taxon>Viridiplantae</taxon>
        <taxon>Streptophyta</taxon>
        <taxon>Embryophyta</taxon>
        <taxon>Tracheophyta</taxon>
        <taxon>Spermatophyta</taxon>
        <taxon>Magnoliopsida</taxon>
        <taxon>eudicotyledons</taxon>
        <taxon>Gunneridae</taxon>
        <taxon>Pentapetalae</taxon>
        <taxon>rosids</taxon>
        <taxon>fabids</taxon>
        <taxon>Fagales</taxon>
        <taxon>Myricaceae</taxon>
        <taxon>Morella</taxon>
    </lineage>
</organism>
<name>A0A6A1WJ85_9ROSI</name>
<gene>
    <name evidence="2" type="ORF">CJ030_MR1G015671</name>
</gene>
<feature type="region of interest" description="Disordered" evidence="1">
    <location>
        <begin position="1"/>
        <end position="74"/>
    </location>
</feature>
<keyword evidence="3" id="KW-1185">Reference proteome</keyword>
<reference evidence="2 3" key="1">
    <citation type="journal article" date="2019" name="Plant Biotechnol. J.">
        <title>The red bayberry genome and genetic basis of sex determination.</title>
        <authorList>
            <person name="Jia H.M."/>
            <person name="Jia H.J."/>
            <person name="Cai Q.L."/>
            <person name="Wang Y."/>
            <person name="Zhao H.B."/>
            <person name="Yang W.F."/>
            <person name="Wang G.Y."/>
            <person name="Li Y.H."/>
            <person name="Zhan D.L."/>
            <person name="Shen Y.T."/>
            <person name="Niu Q.F."/>
            <person name="Chang L."/>
            <person name="Qiu J."/>
            <person name="Zhao L."/>
            <person name="Xie H.B."/>
            <person name="Fu W.Y."/>
            <person name="Jin J."/>
            <person name="Li X.W."/>
            <person name="Jiao Y."/>
            <person name="Zhou C.C."/>
            <person name="Tu T."/>
            <person name="Chai C.Y."/>
            <person name="Gao J.L."/>
            <person name="Fan L.J."/>
            <person name="van de Weg E."/>
            <person name="Wang J.Y."/>
            <person name="Gao Z.S."/>
        </authorList>
    </citation>
    <scope>NUCLEOTIDE SEQUENCE [LARGE SCALE GENOMIC DNA]</scope>
    <source>
        <tissue evidence="2">Leaves</tissue>
    </source>
</reference>
<evidence type="ECO:0000313" key="3">
    <source>
        <dbReference type="Proteomes" id="UP000516437"/>
    </source>
</evidence>
<dbReference type="EMBL" id="RXIC02000019">
    <property type="protein sequence ID" value="KAB1225389.1"/>
    <property type="molecule type" value="Genomic_DNA"/>
</dbReference>
<accession>A0A6A1WJ85</accession>
<proteinExistence type="predicted"/>
<dbReference type="OrthoDB" id="1694403at2759"/>
<comment type="caution">
    <text evidence="2">The sequence shown here is derived from an EMBL/GenBank/DDBJ whole genome shotgun (WGS) entry which is preliminary data.</text>
</comment>
<evidence type="ECO:0000313" key="2">
    <source>
        <dbReference type="EMBL" id="KAB1225389.1"/>
    </source>
</evidence>
<dbReference type="AlphaFoldDB" id="A0A6A1WJ85"/>
<sequence>MSKTASITWQASEAATPPLLRIERKPSFGKRLETIEEESEASGHGQCYNLKPPAAISSSGKDEFRKRNPPIKAA</sequence>
<dbReference type="Proteomes" id="UP000516437">
    <property type="component" value="Chromosome 1"/>
</dbReference>
<feature type="compositionally biased region" description="Basic and acidic residues" evidence="1">
    <location>
        <begin position="21"/>
        <end position="34"/>
    </location>
</feature>
<feature type="compositionally biased region" description="Polar residues" evidence="1">
    <location>
        <begin position="1"/>
        <end position="13"/>
    </location>
</feature>
<protein>
    <submittedName>
        <fullName evidence="2">Uncharacterized protein</fullName>
    </submittedName>
</protein>
<evidence type="ECO:0000256" key="1">
    <source>
        <dbReference type="SAM" id="MobiDB-lite"/>
    </source>
</evidence>